<evidence type="ECO:0000313" key="2">
    <source>
        <dbReference type="Proteomes" id="UP000316437"/>
    </source>
</evidence>
<name>A0A543EKK1_9FLAO</name>
<sequence>MMGNELIPALLVRSIFFDSGRIIIFRIIFNSKQNLQEKKTFFERTVYSAIVLFHAECNTDVRLNLT</sequence>
<dbReference type="AlphaFoldDB" id="A0A543EKK1"/>
<gene>
    <name evidence="1" type="ORF">FB551_1812</name>
</gene>
<organism evidence="1 2">
    <name type="scientific">Chryseobacterium aquifrigidense</name>
    <dbReference type="NCBI Taxonomy" id="558021"/>
    <lineage>
        <taxon>Bacteria</taxon>
        <taxon>Pseudomonadati</taxon>
        <taxon>Bacteroidota</taxon>
        <taxon>Flavobacteriia</taxon>
        <taxon>Flavobacteriales</taxon>
        <taxon>Weeksellaceae</taxon>
        <taxon>Chryseobacterium group</taxon>
        <taxon>Chryseobacterium</taxon>
    </lineage>
</organism>
<dbReference type="EMBL" id="VFPD01000001">
    <property type="protein sequence ID" value="TQM22106.1"/>
    <property type="molecule type" value="Genomic_DNA"/>
</dbReference>
<dbReference type="Proteomes" id="UP000316437">
    <property type="component" value="Unassembled WGS sequence"/>
</dbReference>
<protein>
    <submittedName>
        <fullName evidence="1">Uncharacterized protein</fullName>
    </submittedName>
</protein>
<proteinExistence type="predicted"/>
<comment type="caution">
    <text evidence="1">The sequence shown here is derived from an EMBL/GenBank/DDBJ whole genome shotgun (WGS) entry which is preliminary data.</text>
</comment>
<accession>A0A543EKK1</accession>
<keyword evidence="2" id="KW-1185">Reference proteome</keyword>
<evidence type="ECO:0000313" key="1">
    <source>
        <dbReference type="EMBL" id="TQM22106.1"/>
    </source>
</evidence>
<reference evidence="1 2" key="1">
    <citation type="submission" date="2019-06" db="EMBL/GenBank/DDBJ databases">
        <title>Sorghum-associated microbial communities from plants grown in Nebraska, USA.</title>
        <authorList>
            <person name="Schachtman D."/>
        </authorList>
    </citation>
    <scope>NUCLEOTIDE SEQUENCE [LARGE SCALE GENOMIC DNA]</scope>
    <source>
        <strain evidence="1 2">110</strain>
    </source>
</reference>